<protein>
    <submittedName>
        <fullName evidence="2">Sulfatase</fullName>
    </submittedName>
</protein>
<dbReference type="Pfam" id="PF00884">
    <property type="entry name" value="Sulfatase"/>
    <property type="match status" value="1"/>
</dbReference>
<evidence type="ECO:0000313" key="2">
    <source>
        <dbReference type="EMBL" id="MBO1511378.1"/>
    </source>
</evidence>
<evidence type="ECO:0000259" key="1">
    <source>
        <dbReference type="Pfam" id="PF00884"/>
    </source>
</evidence>
<organism evidence="2 3">
    <name type="scientific">Metabacillus bambusae</name>
    <dbReference type="NCBI Taxonomy" id="2795218"/>
    <lineage>
        <taxon>Bacteria</taxon>
        <taxon>Bacillati</taxon>
        <taxon>Bacillota</taxon>
        <taxon>Bacilli</taxon>
        <taxon>Bacillales</taxon>
        <taxon>Bacillaceae</taxon>
        <taxon>Metabacillus</taxon>
    </lineage>
</organism>
<evidence type="ECO:0000313" key="3">
    <source>
        <dbReference type="Proteomes" id="UP000663981"/>
    </source>
</evidence>
<dbReference type="Proteomes" id="UP000663981">
    <property type="component" value="Unassembled WGS sequence"/>
</dbReference>
<dbReference type="PANTHER" id="PTHR43751">
    <property type="entry name" value="SULFATASE"/>
    <property type="match status" value="1"/>
</dbReference>
<feature type="domain" description="Sulfatase N-terminal" evidence="1">
    <location>
        <begin position="3"/>
        <end position="333"/>
    </location>
</feature>
<dbReference type="InterPro" id="IPR000917">
    <property type="entry name" value="Sulfatase_N"/>
</dbReference>
<dbReference type="SUPFAM" id="SSF53649">
    <property type="entry name" value="Alkaline phosphatase-like"/>
    <property type="match status" value="1"/>
</dbReference>
<reference evidence="2 3" key="1">
    <citation type="submission" date="2021-03" db="EMBL/GenBank/DDBJ databases">
        <title>Whole genome sequence of Metabacillus bambusae BG109.</title>
        <authorList>
            <person name="Jeong J.W."/>
        </authorList>
    </citation>
    <scope>NUCLEOTIDE SEQUENCE [LARGE SCALE GENOMIC DNA]</scope>
    <source>
        <strain evidence="2 3">BG109</strain>
    </source>
</reference>
<sequence>MRVLFLDLDSTTPSHLGCYGYHRNTSPNIDRMANEGIRFTNYYTSDAPCLPSRTALMTGKLGIHSGVVGHGGTAADVRHEGIDRQFKDNLATQSFPAFFRSLGMKTSLVSPFAERHSAWTFYAGFNEMYNTGKSGMESGEEVTPVVLNWLDQNGKADNWMLYVNYWDPHTPYRAPEIFGNPFENEPLPSWLTEDVLETHKQKVGPHSVNEINMFNNQTSPDYPRYPGEIKDMDELRNMIDGYDCGVRHMDNQIGMIFDLLEKQGVMDEVIIIISADHGENMGELGIYGEHGTADQGTCNIPMIIRWPGCQKGHVDNELHYHLDILPTIAEMVGKDPAPNWDGQSFAKTIQRGEKAGREFLVVSQCAHVCQRSVRFDDWLYVRTYHDGYHLFDKEMLFNLIEDPHEQHNIASDRPDICRDAVYYLNEWHDEMMATSPSDIDPMRTVMKEGGPYHAKGALKDYTEWLIETGRSHAVPELKRRHPREFVLGS</sequence>
<dbReference type="PANTHER" id="PTHR43751:SF3">
    <property type="entry name" value="SULFATASE N-TERMINAL DOMAIN-CONTAINING PROTEIN"/>
    <property type="match status" value="1"/>
</dbReference>
<dbReference type="EMBL" id="JAGDEL010000004">
    <property type="protein sequence ID" value="MBO1511378.1"/>
    <property type="molecule type" value="Genomic_DNA"/>
</dbReference>
<proteinExistence type="predicted"/>
<gene>
    <name evidence="2" type="ORF">I7822_06820</name>
</gene>
<accession>A0ABS3MZI3</accession>
<dbReference type="InterPro" id="IPR052701">
    <property type="entry name" value="GAG_Ulvan_Degrading_Sulfatases"/>
</dbReference>
<dbReference type="RefSeq" id="WP_207976354.1">
    <property type="nucleotide sequence ID" value="NZ_JAGDEL010000004.1"/>
</dbReference>
<dbReference type="InterPro" id="IPR017850">
    <property type="entry name" value="Alkaline_phosphatase_core_sf"/>
</dbReference>
<dbReference type="CDD" id="cd16148">
    <property type="entry name" value="sulfatase_like"/>
    <property type="match status" value="1"/>
</dbReference>
<dbReference type="Gene3D" id="3.40.720.10">
    <property type="entry name" value="Alkaline Phosphatase, subunit A"/>
    <property type="match status" value="1"/>
</dbReference>
<comment type="caution">
    <text evidence="2">The sequence shown here is derived from an EMBL/GenBank/DDBJ whole genome shotgun (WGS) entry which is preliminary data.</text>
</comment>
<keyword evidence="3" id="KW-1185">Reference proteome</keyword>
<name>A0ABS3MZI3_9BACI</name>